<dbReference type="Proteomes" id="UP001328107">
    <property type="component" value="Unassembled WGS sequence"/>
</dbReference>
<dbReference type="GO" id="GO:0008146">
    <property type="term" value="F:sulfotransferase activity"/>
    <property type="evidence" value="ECO:0007669"/>
    <property type="project" value="InterPro"/>
</dbReference>
<accession>A0AAN5D7I9</accession>
<evidence type="ECO:0000313" key="4">
    <source>
        <dbReference type="EMBL" id="GMR58203.1"/>
    </source>
</evidence>
<dbReference type="PANTHER" id="PTHR11783">
    <property type="entry name" value="SULFOTRANSFERASE SULT"/>
    <property type="match status" value="1"/>
</dbReference>
<keyword evidence="5" id="KW-1185">Reference proteome</keyword>
<protein>
    <recommendedName>
        <fullName evidence="3">Sulfotransferase domain-containing protein</fullName>
    </recommendedName>
</protein>
<gene>
    <name evidence="4" type="ORF">PMAYCL1PPCAC_28398</name>
</gene>
<sequence length="322" mass="36714">LQNLPTTMSILEPTDEQKQGYLARIPMSEVFGDNILPGVVCTSEKILSLKDFPLDDNDVIIVSYPKSGTTWASELVSAIAHEGDIESIKQIRMDERVPWLELDDKNLPEGSPLHSSRRGKACPSAKKRVWFTHLHPEYLPLAAKQGKCKVIYVGRNPKDTAVSFYHFHLMAKFLGLQTSMTWNEFFPLFTSGFLCSGNWFKHATSYWKFCQENPKTARFLKFEEMKKDLMAEMVSLENFIGIPLSEDQRVKVVEHCSFGSMKSNKATNRVGVEMFEEKISSFMRKGIVGDWKNYFTVAQNEAFNELYKQKVAGTGLHFEGLE</sequence>
<organism evidence="4 5">
    <name type="scientific">Pristionchus mayeri</name>
    <dbReference type="NCBI Taxonomy" id="1317129"/>
    <lineage>
        <taxon>Eukaryota</taxon>
        <taxon>Metazoa</taxon>
        <taxon>Ecdysozoa</taxon>
        <taxon>Nematoda</taxon>
        <taxon>Chromadorea</taxon>
        <taxon>Rhabditida</taxon>
        <taxon>Rhabditina</taxon>
        <taxon>Diplogasteromorpha</taxon>
        <taxon>Diplogasteroidea</taxon>
        <taxon>Neodiplogasteridae</taxon>
        <taxon>Pristionchus</taxon>
    </lineage>
</organism>
<dbReference type="InterPro" id="IPR000863">
    <property type="entry name" value="Sulfotransferase_dom"/>
</dbReference>
<feature type="non-terminal residue" evidence="4">
    <location>
        <position position="1"/>
    </location>
</feature>
<name>A0AAN5D7I9_9BILA</name>
<feature type="domain" description="Sulfotransferase" evidence="3">
    <location>
        <begin position="56"/>
        <end position="315"/>
    </location>
</feature>
<evidence type="ECO:0000313" key="5">
    <source>
        <dbReference type="Proteomes" id="UP001328107"/>
    </source>
</evidence>
<dbReference type="Gene3D" id="3.40.50.300">
    <property type="entry name" value="P-loop containing nucleotide triphosphate hydrolases"/>
    <property type="match status" value="1"/>
</dbReference>
<dbReference type="Pfam" id="PF00685">
    <property type="entry name" value="Sulfotransfer_1"/>
    <property type="match status" value="1"/>
</dbReference>
<dbReference type="AlphaFoldDB" id="A0AAN5D7I9"/>
<dbReference type="SUPFAM" id="SSF52540">
    <property type="entry name" value="P-loop containing nucleoside triphosphate hydrolases"/>
    <property type="match status" value="1"/>
</dbReference>
<proteinExistence type="inferred from homology"/>
<evidence type="ECO:0000256" key="1">
    <source>
        <dbReference type="ARBA" id="ARBA00005771"/>
    </source>
</evidence>
<dbReference type="EMBL" id="BTRK01000006">
    <property type="protein sequence ID" value="GMR58203.1"/>
    <property type="molecule type" value="Genomic_DNA"/>
</dbReference>
<comment type="similarity">
    <text evidence="1">Belongs to the sulfotransferase 1 family.</text>
</comment>
<reference evidence="5" key="1">
    <citation type="submission" date="2022-10" db="EMBL/GenBank/DDBJ databases">
        <title>Genome assembly of Pristionchus species.</title>
        <authorList>
            <person name="Yoshida K."/>
            <person name="Sommer R.J."/>
        </authorList>
    </citation>
    <scope>NUCLEOTIDE SEQUENCE [LARGE SCALE GENOMIC DNA]</scope>
    <source>
        <strain evidence="5">RS5460</strain>
    </source>
</reference>
<keyword evidence="2" id="KW-0808">Transferase</keyword>
<dbReference type="InterPro" id="IPR027417">
    <property type="entry name" value="P-loop_NTPase"/>
</dbReference>
<evidence type="ECO:0000259" key="3">
    <source>
        <dbReference type="Pfam" id="PF00685"/>
    </source>
</evidence>
<comment type="caution">
    <text evidence="4">The sequence shown here is derived from an EMBL/GenBank/DDBJ whole genome shotgun (WGS) entry which is preliminary data.</text>
</comment>
<evidence type="ECO:0000256" key="2">
    <source>
        <dbReference type="ARBA" id="ARBA00022679"/>
    </source>
</evidence>